<sequence length="354" mass="39867">MYQEVDCDNLTAIFDLYINNPNTLNGGSFLLQFLPRFARLLKPKNDLINSRANIASHYDSSNDLFTAFLSPDMNYSCAHWSGDPSESLEAAQLRKVHSILHKAKVTATDHVLDIGCGWGGLAIEAARRTGCRVTGLTLSAEQKTLADEKIKTAGLEDRISILLCDYRNAPRPENGYDKIISVGMFEHVGLEFMDQYFETISGLLKNEQGIVVIDGITKTNPFYEKNPAIGDFIDRYVFPGGYLPTANILFESLHRGSKGKLEVTMTQNTGPHYGKTLLAWKENFLANWGDIQADFSLKHPDATKVDIEAYRRKWLYYMNYCEAGFRRRILGNYMITAVRAPEAVIPYKTHVSDI</sequence>
<evidence type="ECO:0000256" key="2">
    <source>
        <dbReference type="ARBA" id="ARBA00022603"/>
    </source>
</evidence>
<organism evidence="6 7">
    <name type="scientific">Aspergillus wentii DTO 134E9</name>
    <dbReference type="NCBI Taxonomy" id="1073089"/>
    <lineage>
        <taxon>Eukaryota</taxon>
        <taxon>Fungi</taxon>
        <taxon>Dikarya</taxon>
        <taxon>Ascomycota</taxon>
        <taxon>Pezizomycotina</taxon>
        <taxon>Eurotiomycetes</taxon>
        <taxon>Eurotiomycetidae</taxon>
        <taxon>Eurotiales</taxon>
        <taxon>Aspergillaceae</taxon>
        <taxon>Aspergillus</taxon>
        <taxon>Aspergillus subgen. Cremei</taxon>
    </lineage>
</organism>
<evidence type="ECO:0000313" key="7">
    <source>
        <dbReference type="Proteomes" id="UP000184383"/>
    </source>
</evidence>
<dbReference type="RefSeq" id="XP_040686281.1">
    <property type="nucleotide sequence ID" value="XM_040835825.1"/>
</dbReference>
<dbReference type="InterPro" id="IPR029063">
    <property type="entry name" value="SAM-dependent_MTases_sf"/>
</dbReference>
<dbReference type="GO" id="GO:0008610">
    <property type="term" value="P:lipid biosynthetic process"/>
    <property type="evidence" value="ECO:0007669"/>
    <property type="project" value="InterPro"/>
</dbReference>
<dbReference type="InterPro" id="IPR003333">
    <property type="entry name" value="CMAS"/>
</dbReference>
<name>A0A1L9RCG4_ASPWE</name>
<evidence type="ECO:0000256" key="3">
    <source>
        <dbReference type="ARBA" id="ARBA00022679"/>
    </source>
</evidence>
<evidence type="ECO:0000256" key="1">
    <source>
        <dbReference type="ARBA" id="ARBA00010815"/>
    </source>
</evidence>
<dbReference type="Gene3D" id="3.40.50.150">
    <property type="entry name" value="Vaccinia Virus protein VP39"/>
    <property type="match status" value="1"/>
</dbReference>
<dbReference type="PIRSF" id="PIRSF003085">
    <property type="entry name" value="CMAS"/>
    <property type="match status" value="1"/>
</dbReference>
<dbReference type="GO" id="GO:0032259">
    <property type="term" value="P:methylation"/>
    <property type="evidence" value="ECO:0007669"/>
    <property type="project" value="UniProtKB-KW"/>
</dbReference>
<evidence type="ECO:0000313" key="6">
    <source>
        <dbReference type="EMBL" id="OJJ32604.1"/>
    </source>
</evidence>
<keyword evidence="7" id="KW-1185">Reference proteome</keyword>
<evidence type="ECO:0000256" key="5">
    <source>
        <dbReference type="ARBA" id="ARBA00023098"/>
    </source>
</evidence>
<dbReference type="PANTHER" id="PTHR43667">
    <property type="entry name" value="CYCLOPROPANE-FATTY-ACYL-PHOSPHOLIPID SYNTHASE"/>
    <property type="match status" value="1"/>
</dbReference>
<dbReference type="Proteomes" id="UP000184383">
    <property type="component" value="Unassembled WGS sequence"/>
</dbReference>
<evidence type="ECO:0008006" key="8">
    <source>
        <dbReference type="Google" id="ProtNLM"/>
    </source>
</evidence>
<keyword evidence="4" id="KW-0949">S-adenosyl-L-methionine</keyword>
<dbReference type="GeneID" id="63751673"/>
<dbReference type="EMBL" id="KV878214">
    <property type="protein sequence ID" value="OJJ32604.1"/>
    <property type="molecule type" value="Genomic_DNA"/>
</dbReference>
<dbReference type="VEuPathDB" id="FungiDB:ASPWEDRAFT_42623"/>
<comment type="similarity">
    <text evidence="1">Belongs to the CFA/CMAS family.</text>
</comment>
<evidence type="ECO:0000256" key="4">
    <source>
        <dbReference type="ARBA" id="ARBA00022691"/>
    </source>
</evidence>
<dbReference type="CDD" id="cd02440">
    <property type="entry name" value="AdoMet_MTases"/>
    <property type="match status" value="1"/>
</dbReference>
<dbReference type="OrthoDB" id="8300214at2759"/>
<protein>
    <recommendedName>
        <fullName evidence="8">Polyketide synthase methyltransferase domain-containing protein</fullName>
    </recommendedName>
</protein>
<dbReference type="Pfam" id="PF02353">
    <property type="entry name" value="CMAS"/>
    <property type="match status" value="1"/>
</dbReference>
<dbReference type="PANTHER" id="PTHR43667:SF2">
    <property type="entry name" value="FATTY ACID C-METHYL TRANSFERASE"/>
    <property type="match status" value="1"/>
</dbReference>
<keyword evidence="5" id="KW-0443">Lipid metabolism</keyword>
<dbReference type="InterPro" id="IPR050723">
    <property type="entry name" value="CFA/CMAS"/>
</dbReference>
<dbReference type="GO" id="GO:0008168">
    <property type="term" value="F:methyltransferase activity"/>
    <property type="evidence" value="ECO:0007669"/>
    <property type="project" value="UniProtKB-KW"/>
</dbReference>
<keyword evidence="2" id="KW-0489">Methyltransferase</keyword>
<dbReference type="SUPFAM" id="SSF53335">
    <property type="entry name" value="S-adenosyl-L-methionine-dependent methyltransferases"/>
    <property type="match status" value="1"/>
</dbReference>
<dbReference type="AlphaFoldDB" id="A0A1L9RCG4"/>
<reference evidence="7" key="1">
    <citation type="journal article" date="2017" name="Genome Biol.">
        <title>Comparative genomics reveals high biological diversity and specific adaptations in the industrially and medically important fungal genus Aspergillus.</title>
        <authorList>
            <person name="de Vries R.P."/>
            <person name="Riley R."/>
            <person name="Wiebenga A."/>
            <person name="Aguilar-Osorio G."/>
            <person name="Amillis S."/>
            <person name="Uchima C.A."/>
            <person name="Anderluh G."/>
            <person name="Asadollahi M."/>
            <person name="Askin M."/>
            <person name="Barry K."/>
            <person name="Battaglia E."/>
            <person name="Bayram O."/>
            <person name="Benocci T."/>
            <person name="Braus-Stromeyer S.A."/>
            <person name="Caldana C."/>
            <person name="Canovas D."/>
            <person name="Cerqueira G.C."/>
            <person name="Chen F."/>
            <person name="Chen W."/>
            <person name="Choi C."/>
            <person name="Clum A."/>
            <person name="Dos Santos R.A."/>
            <person name="Damasio A.R."/>
            <person name="Diallinas G."/>
            <person name="Emri T."/>
            <person name="Fekete E."/>
            <person name="Flipphi M."/>
            <person name="Freyberg S."/>
            <person name="Gallo A."/>
            <person name="Gournas C."/>
            <person name="Habgood R."/>
            <person name="Hainaut M."/>
            <person name="Harispe M.L."/>
            <person name="Henrissat B."/>
            <person name="Hilden K.S."/>
            <person name="Hope R."/>
            <person name="Hossain A."/>
            <person name="Karabika E."/>
            <person name="Karaffa L."/>
            <person name="Karanyi Z."/>
            <person name="Krasevec N."/>
            <person name="Kuo A."/>
            <person name="Kusch H."/>
            <person name="LaButti K."/>
            <person name="Lagendijk E.L."/>
            <person name="Lapidus A."/>
            <person name="Levasseur A."/>
            <person name="Lindquist E."/>
            <person name="Lipzen A."/>
            <person name="Logrieco A.F."/>
            <person name="MacCabe A."/>
            <person name="Maekelae M.R."/>
            <person name="Malavazi I."/>
            <person name="Melin P."/>
            <person name="Meyer V."/>
            <person name="Mielnichuk N."/>
            <person name="Miskei M."/>
            <person name="Molnar A.P."/>
            <person name="Mule G."/>
            <person name="Ngan C.Y."/>
            <person name="Orejas M."/>
            <person name="Orosz E."/>
            <person name="Ouedraogo J.P."/>
            <person name="Overkamp K.M."/>
            <person name="Park H.-S."/>
            <person name="Perrone G."/>
            <person name="Piumi F."/>
            <person name="Punt P.J."/>
            <person name="Ram A.F."/>
            <person name="Ramon A."/>
            <person name="Rauscher S."/>
            <person name="Record E."/>
            <person name="Riano-Pachon D.M."/>
            <person name="Robert V."/>
            <person name="Roehrig J."/>
            <person name="Ruller R."/>
            <person name="Salamov A."/>
            <person name="Salih N.S."/>
            <person name="Samson R.A."/>
            <person name="Sandor E."/>
            <person name="Sanguinetti M."/>
            <person name="Schuetze T."/>
            <person name="Sepcic K."/>
            <person name="Shelest E."/>
            <person name="Sherlock G."/>
            <person name="Sophianopoulou V."/>
            <person name="Squina F.M."/>
            <person name="Sun H."/>
            <person name="Susca A."/>
            <person name="Todd R.B."/>
            <person name="Tsang A."/>
            <person name="Unkles S.E."/>
            <person name="van de Wiele N."/>
            <person name="van Rossen-Uffink D."/>
            <person name="Oliveira J.V."/>
            <person name="Vesth T.C."/>
            <person name="Visser J."/>
            <person name="Yu J.-H."/>
            <person name="Zhou M."/>
            <person name="Andersen M.R."/>
            <person name="Archer D.B."/>
            <person name="Baker S.E."/>
            <person name="Benoit I."/>
            <person name="Brakhage A.A."/>
            <person name="Braus G.H."/>
            <person name="Fischer R."/>
            <person name="Frisvad J.C."/>
            <person name="Goldman G.H."/>
            <person name="Houbraken J."/>
            <person name="Oakley B."/>
            <person name="Pocsi I."/>
            <person name="Scazzocchio C."/>
            <person name="Seiboth B."/>
            <person name="vanKuyk P.A."/>
            <person name="Wortman J."/>
            <person name="Dyer P.S."/>
            <person name="Grigoriev I.V."/>
        </authorList>
    </citation>
    <scope>NUCLEOTIDE SEQUENCE [LARGE SCALE GENOMIC DNA]</scope>
    <source>
        <strain evidence="7">DTO 134E9</strain>
    </source>
</reference>
<keyword evidence="3" id="KW-0808">Transferase</keyword>
<proteinExistence type="inferred from homology"/>
<gene>
    <name evidence="6" type="ORF">ASPWEDRAFT_42623</name>
</gene>
<dbReference type="STRING" id="1073089.A0A1L9RCG4"/>
<accession>A0A1L9RCG4</accession>